<gene>
    <name evidence="2" type="ORF">G3T36_05765</name>
</gene>
<evidence type="ECO:0000256" key="1">
    <source>
        <dbReference type="SAM" id="MobiDB-lite"/>
    </source>
</evidence>
<accession>A0A6L9XWE9</accession>
<dbReference type="RefSeq" id="WP_163288597.1">
    <property type="nucleotide sequence ID" value="NZ_JAAGWY010000001.1"/>
</dbReference>
<proteinExistence type="predicted"/>
<sequence length="118" mass="12735">MKQRYAACLSAAGIALTKYDFGGAVLNQPPSMTADETHNMESRCSDDSGEWPIAMFYVQMRVNPSNKDLRQAMIDCFKSKGLVGPGYGLKDYEAGDIPSSDDNSVTSCTIDPEGRLGG</sequence>
<feature type="region of interest" description="Disordered" evidence="1">
    <location>
        <begin position="93"/>
        <end position="118"/>
    </location>
</feature>
<feature type="compositionally biased region" description="Polar residues" evidence="1">
    <location>
        <begin position="100"/>
        <end position="109"/>
    </location>
</feature>
<dbReference type="Proteomes" id="UP000474967">
    <property type="component" value="Unassembled WGS sequence"/>
</dbReference>
<keyword evidence="3" id="KW-1185">Reference proteome</keyword>
<name>A0A6L9XWE9_9MICO</name>
<reference evidence="2 3" key="1">
    <citation type="journal article" date="2014" name="J. Microbiol.">
        <title>Diaminobutyricibacter tongyongensis gen. nov., sp. nov. and Homoserinibacter gongjuensis gen. nov., sp. nov. belong to the family Microbacteriaceae.</title>
        <authorList>
            <person name="Kim S.J."/>
            <person name="Ahn J.H."/>
            <person name="Weon H.Y."/>
            <person name="Hamada M."/>
            <person name="Suzuki K."/>
            <person name="Kwon S.W."/>
        </authorList>
    </citation>
    <scope>NUCLEOTIDE SEQUENCE [LARGE SCALE GENOMIC DNA]</scope>
    <source>
        <strain evidence="2 3">NBRC 108724</strain>
    </source>
</reference>
<dbReference type="AlphaFoldDB" id="A0A6L9XWE9"/>
<comment type="caution">
    <text evidence="2">The sequence shown here is derived from an EMBL/GenBank/DDBJ whole genome shotgun (WGS) entry which is preliminary data.</text>
</comment>
<evidence type="ECO:0000313" key="2">
    <source>
        <dbReference type="EMBL" id="NEN05374.1"/>
    </source>
</evidence>
<evidence type="ECO:0000313" key="3">
    <source>
        <dbReference type="Proteomes" id="UP000474967"/>
    </source>
</evidence>
<protein>
    <submittedName>
        <fullName evidence="2">Uncharacterized protein</fullName>
    </submittedName>
</protein>
<organism evidence="2 3">
    <name type="scientific">Leifsonia tongyongensis</name>
    <dbReference type="NCBI Taxonomy" id="1268043"/>
    <lineage>
        <taxon>Bacteria</taxon>
        <taxon>Bacillati</taxon>
        <taxon>Actinomycetota</taxon>
        <taxon>Actinomycetes</taxon>
        <taxon>Micrococcales</taxon>
        <taxon>Microbacteriaceae</taxon>
        <taxon>Leifsonia</taxon>
    </lineage>
</organism>
<dbReference type="EMBL" id="JAAGWY010000001">
    <property type="protein sequence ID" value="NEN05374.1"/>
    <property type="molecule type" value="Genomic_DNA"/>
</dbReference>